<name>A0A3B0T365_9ZZZZ</name>
<dbReference type="EMBL" id="UOEM01000031">
    <property type="protein sequence ID" value="VAW11390.1"/>
    <property type="molecule type" value="Genomic_DNA"/>
</dbReference>
<evidence type="ECO:0000256" key="4">
    <source>
        <dbReference type="ARBA" id="ARBA00023136"/>
    </source>
</evidence>
<accession>A0A3B0T365</accession>
<sequence>MTYDRSFQTLNRAWGKSPGRLMIVAVALATTGCAYGDRLAEIGQQPTLSAIENPNSQPGYKPVRMPMPTPAYASTQPNSLWRSGSRAFFKDQRASRVGDILTVNVSITDRAKLDNKTSRSRSSSENMNVTSLFGLETTVFALKDDVAGSAKVGLGGDGSASGQGKVDRKETLSTTLAAVVTQVLPNGNLVVEGRQEVRVNFEVRELIIAGIVRPEDIKSDNTIDSAKIAEARIAYGGRGQITDVQQPRFGQQIIDILLPF</sequence>
<dbReference type="InterPro" id="IPR000527">
    <property type="entry name" value="Flag_Lring"/>
</dbReference>
<evidence type="ECO:0000256" key="2">
    <source>
        <dbReference type="ARBA" id="ARBA00004442"/>
    </source>
</evidence>
<dbReference type="GO" id="GO:0003774">
    <property type="term" value="F:cytoskeletal motor activity"/>
    <property type="evidence" value="ECO:0007669"/>
    <property type="project" value="InterPro"/>
</dbReference>
<evidence type="ECO:0000256" key="5">
    <source>
        <dbReference type="ARBA" id="ARBA00023143"/>
    </source>
</evidence>
<protein>
    <submittedName>
        <fullName evidence="7">Flagellar L-ring protein FlgH</fullName>
    </submittedName>
</protein>
<gene>
    <name evidence="7" type="ORF">MNBD_ALPHA09-701</name>
</gene>
<dbReference type="PANTHER" id="PTHR34933">
    <property type="entry name" value="FLAGELLAR L-RING PROTEIN"/>
    <property type="match status" value="1"/>
</dbReference>
<keyword evidence="7" id="KW-0282">Flagellum</keyword>
<dbReference type="GO" id="GO:0009279">
    <property type="term" value="C:cell outer membrane"/>
    <property type="evidence" value="ECO:0007669"/>
    <property type="project" value="UniProtKB-SubCell"/>
</dbReference>
<evidence type="ECO:0000256" key="1">
    <source>
        <dbReference type="ARBA" id="ARBA00004365"/>
    </source>
</evidence>
<dbReference type="GO" id="GO:0071973">
    <property type="term" value="P:bacterial-type flagellum-dependent cell motility"/>
    <property type="evidence" value="ECO:0007669"/>
    <property type="project" value="InterPro"/>
</dbReference>
<evidence type="ECO:0000256" key="6">
    <source>
        <dbReference type="ARBA" id="ARBA00023237"/>
    </source>
</evidence>
<organism evidence="7">
    <name type="scientific">hydrothermal vent metagenome</name>
    <dbReference type="NCBI Taxonomy" id="652676"/>
    <lineage>
        <taxon>unclassified sequences</taxon>
        <taxon>metagenomes</taxon>
        <taxon>ecological metagenomes</taxon>
    </lineage>
</organism>
<keyword evidence="3" id="KW-0732">Signal</keyword>
<keyword evidence="4" id="KW-0472">Membrane</keyword>
<keyword evidence="7" id="KW-0969">Cilium</keyword>
<proteinExistence type="inferred from homology"/>
<dbReference type="PRINTS" id="PR01008">
    <property type="entry name" value="FLGLRINGFLGH"/>
</dbReference>
<comment type="subcellular location">
    <subcellularLocation>
        <location evidence="1">Bacterial flagellum</location>
    </subcellularLocation>
    <subcellularLocation>
        <location evidence="2">Cell outer membrane</location>
    </subcellularLocation>
</comment>
<dbReference type="Pfam" id="PF02107">
    <property type="entry name" value="FlgH"/>
    <property type="match status" value="1"/>
</dbReference>
<reference evidence="7" key="1">
    <citation type="submission" date="2018-06" db="EMBL/GenBank/DDBJ databases">
        <authorList>
            <person name="Zhirakovskaya E."/>
        </authorList>
    </citation>
    <scope>NUCLEOTIDE SEQUENCE</scope>
</reference>
<keyword evidence="7" id="KW-0966">Cell projection</keyword>
<evidence type="ECO:0000313" key="7">
    <source>
        <dbReference type="EMBL" id="VAW11390.1"/>
    </source>
</evidence>
<dbReference type="PROSITE" id="PS51257">
    <property type="entry name" value="PROKAR_LIPOPROTEIN"/>
    <property type="match status" value="1"/>
</dbReference>
<evidence type="ECO:0000256" key="3">
    <source>
        <dbReference type="ARBA" id="ARBA00022729"/>
    </source>
</evidence>
<dbReference type="GO" id="GO:0009427">
    <property type="term" value="C:bacterial-type flagellum basal body, distal rod, L ring"/>
    <property type="evidence" value="ECO:0007669"/>
    <property type="project" value="InterPro"/>
</dbReference>
<dbReference type="HAMAP" id="MF_00415">
    <property type="entry name" value="FlgH"/>
    <property type="match status" value="1"/>
</dbReference>
<dbReference type="PANTHER" id="PTHR34933:SF1">
    <property type="entry name" value="FLAGELLAR L-RING PROTEIN"/>
    <property type="match status" value="1"/>
</dbReference>
<keyword evidence="5" id="KW-0975">Bacterial flagellum</keyword>
<dbReference type="AlphaFoldDB" id="A0A3B0T365"/>
<keyword evidence="6" id="KW-0998">Cell outer membrane</keyword>
<dbReference type="NCBIfam" id="NF001305">
    <property type="entry name" value="PRK00249.1-5"/>
    <property type="match status" value="1"/>
</dbReference>